<evidence type="ECO:0000313" key="6">
    <source>
        <dbReference type="Proteomes" id="UP000593567"/>
    </source>
</evidence>
<dbReference type="InterPro" id="IPR020846">
    <property type="entry name" value="MFS_dom"/>
</dbReference>
<evidence type="ECO:0000256" key="1">
    <source>
        <dbReference type="ARBA" id="ARBA00004141"/>
    </source>
</evidence>
<dbReference type="Gene3D" id="1.20.1250.20">
    <property type="entry name" value="MFS general substrate transporter like domains"/>
    <property type="match status" value="1"/>
</dbReference>
<protein>
    <submittedName>
        <fullName evidence="5">Mct1</fullName>
    </submittedName>
</protein>
<sequence length="602" mass="65688">MASRQQDISDTRAPTESLLAPVDNSLRPPTGAPNQLLTEQDVEERLAKTIEPPDGGWGWVIVFCSFGLHVILDGITYSFGVIFVALLEDFQGGKGDTAWILSIFVGVTLGTGPLSSALVNRYSCRTVSIVGAVIGAVGFIISPYAPAMWYLYISFGVIGGIGFGLVYLPAIVIVSYYFERRRALATGLACCGSGFGTFIFAPLSAYFIEEFGWKQTCFLLAGIILQCCVLGALLRPLPLVDNTETLEAVNQTQQNGKLSGETQGDKPKPSGSHVRSKVSLNIASISSLNNQHVTGHQLKQHIPLHRKDVFYSGSLHNIPLYTQNKADYITSNMSLVHSLHQVKTPQTNTKQPATCFEQLTDSFKSLIDFSLLADWGFLLFLLSNIFTNLGFNAPFIFLPDRGIEYGLEPKAAAFLLSIIGIGNTIGRIMFGYLADNKYIRPYRLYLYSTGLVITGLCTAFSSFPSHQMQIAYAALFGFFIGGYVSLTAIILVDLLGVDKLTSSFGLTLLVQGVFVLIGPPIAGWLYDATASYTWSFASIGGSIAISGFMLYFLPLLSRLQHKRITKHDTDMGVRIGVHSKQEIEDEEVNLKDSSAKESDSKS</sequence>
<evidence type="ECO:0000259" key="4">
    <source>
        <dbReference type="PROSITE" id="PS50850"/>
    </source>
</evidence>
<feature type="transmembrane region" description="Helical" evidence="3">
    <location>
        <begin position="126"/>
        <end position="145"/>
    </location>
</feature>
<feature type="transmembrane region" description="Helical" evidence="3">
    <location>
        <begin position="504"/>
        <end position="526"/>
    </location>
</feature>
<dbReference type="PROSITE" id="PS50850">
    <property type="entry name" value="MFS"/>
    <property type="match status" value="1"/>
</dbReference>
<proteinExistence type="predicted"/>
<feature type="transmembrane region" description="Helical" evidence="3">
    <location>
        <begin position="532"/>
        <end position="553"/>
    </location>
</feature>
<feature type="compositionally biased region" description="Polar residues" evidence="2">
    <location>
        <begin position="1"/>
        <end position="14"/>
    </location>
</feature>
<dbReference type="SUPFAM" id="SSF103473">
    <property type="entry name" value="MFS general substrate transporter"/>
    <property type="match status" value="1"/>
</dbReference>
<feature type="transmembrane region" description="Helical" evidence="3">
    <location>
        <begin position="57"/>
        <end position="86"/>
    </location>
</feature>
<evidence type="ECO:0000256" key="2">
    <source>
        <dbReference type="SAM" id="MobiDB-lite"/>
    </source>
</evidence>
<feature type="transmembrane region" description="Helical" evidence="3">
    <location>
        <begin position="470"/>
        <end position="492"/>
    </location>
</feature>
<dbReference type="Proteomes" id="UP000593567">
    <property type="component" value="Unassembled WGS sequence"/>
</dbReference>
<feature type="region of interest" description="Disordered" evidence="2">
    <location>
        <begin position="251"/>
        <end position="274"/>
    </location>
</feature>
<keyword evidence="3" id="KW-1133">Transmembrane helix</keyword>
<feature type="transmembrane region" description="Helical" evidence="3">
    <location>
        <begin position="444"/>
        <end position="464"/>
    </location>
</feature>
<keyword evidence="3" id="KW-0812">Transmembrane</keyword>
<comment type="caution">
    <text evidence="5">The sequence shown here is derived from an EMBL/GenBank/DDBJ whole genome shotgun (WGS) entry which is preliminary data.</text>
</comment>
<evidence type="ECO:0000313" key="5">
    <source>
        <dbReference type="EMBL" id="KAF6020360.1"/>
    </source>
</evidence>
<dbReference type="OrthoDB" id="6499973at2759"/>
<feature type="domain" description="Major facilitator superfamily (MFS) profile" evidence="4">
    <location>
        <begin position="60"/>
        <end position="558"/>
    </location>
</feature>
<gene>
    <name evidence="5" type="ORF">EB796_021332</name>
</gene>
<keyword evidence="6" id="KW-1185">Reference proteome</keyword>
<feature type="transmembrane region" description="Helical" evidence="3">
    <location>
        <begin position="411"/>
        <end position="432"/>
    </location>
</feature>
<comment type="subcellular location">
    <subcellularLocation>
        <location evidence="1">Membrane</location>
        <topology evidence="1">Multi-pass membrane protein</topology>
    </subcellularLocation>
</comment>
<feature type="compositionally biased region" description="Polar residues" evidence="2">
    <location>
        <begin position="251"/>
        <end position="262"/>
    </location>
</feature>
<accession>A0A7J7J2E5</accession>
<organism evidence="5 6">
    <name type="scientific">Bugula neritina</name>
    <name type="common">Brown bryozoan</name>
    <name type="synonym">Sertularia neritina</name>
    <dbReference type="NCBI Taxonomy" id="10212"/>
    <lineage>
        <taxon>Eukaryota</taxon>
        <taxon>Metazoa</taxon>
        <taxon>Spiralia</taxon>
        <taxon>Lophotrochozoa</taxon>
        <taxon>Bryozoa</taxon>
        <taxon>Gymnolaemata</taxon>
        <taxon>Cheilostomatida</taxon>
        <taxon>Flustrina</taxon>
        <taxon>Buguloidea</taxon>
        <taxon>Bugulidae</taxon>
        <taxon>Bugula</taxon>
    </lineage>
</organism>
<reference evidence="5" key="1">
    <citation type="submission" date="2020-06" db="EMBL/GenBank/DDBJ databases">
        <title>Draft genome of Bugula neritina, a colonial animal packing powerful symbionts and potential medicines.</title>
        <authorList>
            <person name="Rayko M."/>
        </authorList>
    </citation>
    <scope>NUCLEOTIDE SEQUENCE [LARGE SCALE GENOMIC DNA]</scope>
    <source>
        <strain evidence="5">Kwan_BN1</strain>
    </source>
</reference>
<dbReference type="PANTHER" id="PTHR11360">
    <property type="entry name" value="MONOCARBOXYLATE TRANSPORTER"/>
    <property type="match status" value="1"/>
</dbReference>
<feature type="transmembrane region" description="Helical" evidence="3">
    <location>
        <begin position="371"/>
        <end position="391"/>
    </location>
</feature>
<dbReference type="GO" id="GO:0016020">
    <property type="term" value="C:membrane"/>
    <property type="evidence" value="ECO:0007669"/>
    <property type="project" value="UniProtKB-SubCell"/>
</dbReference>
<dbReference type="InterPro" id="IPR050327">
    <property type="entry name" value="Proton-linked_MCT"/>
</dbReference>
<dbReference type="AlphaFoldDB" id="A0A7J7J2E5"/>
<name>A0A7J7J2E5_BUGNE</name>
<dbReference type="InterPro" id="IPR011701">
    <property type="entry name" value="MFS"/>
</dbReference>
<feature type="transmembrane region" description="Helical" evidence="3">
    <location>
        <begin position="213"/>
        <end position="234"/>
    </location>
</feature>
<dbReference type="Pfam" id="PF07690">
    <property type="entry name" value="MFS_1"/>
    <property type="match status" value="1"/>
</dbReference>
<dbReference type="CDD" id="cd17352">
    <property type="entry name" value="MFS_MCT_SLC16"/>
    <property type="match status" value="1"/>
</dbReference>
<dbReference type="GO" id="GO:0008028">
    <property type="term" value="F:monocarboxylic acid transmembrane transporter activity"/>
    <property type="evidence" value="ECO:0007669"/>
    <property type="project" value="TreeGrafter"/>
</dbReference>
<dbReference type="EMBL" id="VXIV02003179">
    <property type="protein sequence ID" value="KAF6020360.1"/>
    <property type="molecule type" value="Genomic_DNA"/>
</dbReference>
<evidence type="ECO:0000256" key="3">
    <source>
        <dbReference type="SAM" id="Phobius"/>
    </source>
</evidence>
<dbReference type="PANTHER" id="PTHR11360:SF284">
    <property type="entry name" value="EG:103B4.3 PROTEIN-RELATED"/>
    <property type="match status" value="1"/>
</dbReference>
<feature type="region of interest" description="Disordered" evidence="2">
    <location>
        <begin position="1"/>
        <end position="34"/>
    </location>
</feature>
<feature type="transmembrane region" description="Helical" evidence="3">
    <location>
        <begin position="185"/>
        <end position="207"/>
    </location>
</feature>
<keyword evidence="3" id="KW-0472">Membrane</keyword>
<dbReference type="InterPro" id="IPR036259">
    <property type="entry name" value="MFS_trans_sf"/>
</dbReference>
<feature type="transmembrane region" description="Helical" evidence="3">
    <location>
        <begin position="98"/>
        <end position="119"/>
    </location>
</feature>
<feature type="transmembrane region" description="Helical" evidence="3">
    <location>
        <begin position="151"/>
        <end position="178"/>
    </location>
</feature>